<keyword evidence="2" id="KW-1185">Reference proteome</keyword>
<gene>
    <name evidence="1" type="ORF">CQA53_04755</name>
</gene>
<organism evidence="1 2">
    <name type="scientific">Helicobacter didelphidarum</name>
    <dbReference type="NCBI Taxonomy" id="2040648"/>
    <lineage>
        <taxon>Bacteria</taxon>
        <taxon>Pseudomonadati</taxon>
        <taxon>Campylobacterota</taxon>
        <taxon>Epsilonproteobacteria</taxon>
        <taxon>Campylobacterales</taxon>
        <taxon>Helicobacteraceae</taxon>
        <taxon>Helicobacter</taxon>
    </lineage>
</organism>
<evidence type="ECO:0000313" key="2">
    <source>
        <dbReference type="Proteomes" id="UP000256379"/>
    </source>
</evidence>
<comment type="caution">
    <text evidence="1">The sequence shown here is derived from an EMBL/GenBank/DDBJ whole genome shotgun (WGS) entry which is preliminary data.</text>
</comment>
<dbReference type="InterPro" id="IPR021011">
    <property type="entry name" value="HobA"/>
</dbReference>
<dbReference type="InterPro" id="IPR038381">
    <property type="entry name" value="HobA_sf"/>
</dbReference>
<protein>
    <recommendedName>
        <fullName evidence="3">DnaA initiator-associating factor for replication initiation HobA</fullName>
    </recommendedName>
</protein>
<dbReference type="EMBL" id="NXLQ01000007">
    <property type="protein sequence ID" value="RDU66113.1"/>
    <property type="molecule type" value="Genomic_DNA"/>
</dbReference>
<dbReference type="Gene3D" id="3.40.50.11670">
    <property type="entry name" value="DNA replication regulator HobA"/>
    <property type="match status" value="1"/>
</dbReference>
<dbReference type="Pfam" id="PF12163">
    <property type="entry name" value="HobA"/>
    <property type="match status" value="1"/>
</dbReference>
<dbReference type="Proteomes" id="UP000256379">
    <property type="component" value="Unassembled WGS sequence"/>
</dbReference>
<dbReference type="AlphaFoldDB" id="A0A3D8ILV9"/>
<evidence type="ECO:0008006" key="3">
    <source>
        <dbReference type="Google" id="ProtNLM"/>
    </source>
</evidence>
<evidence type="ECO:0000313" key="1">
    <source>
        <dbReference type="EMBL" id="RDU66113.1"/>
    </source>
</evidence>
<accession>A0A3D8ILV9</accession>
<sequence>MQSINEWMLKTLRNDAEHLNAMPSHWLEIIRDTWTPLIMRAISFILNDGTFLLCTDSKRSWLQTYILSKLNSLEVRRPYIPIYSFDVSLLKLLCSKKDSDNGALQDVLNMSYHRYALWYIGKIDNDIAKFALEIPESFLWVLDESLENSFMLQSSDLNLDFKLIQAYRIFEQALFAGICGEFHIEER</sequence>
<proteinExistence type="predicted"/>
<reference evidence="1 2" key="1">
    <citation type="submission" date="2018-04" db="EMBL/GenBank/DDBJ databases">
        <title>Novel Campyloabacter and Helicobacter Species and Strains.</title>
        <authorList>
            <person name="Mannion A.J."/>
            <person name="Shen Z."/>
            <person name="Fox J.G."/>
        </authorList>
    </citation>
    <scope>NUCLEOTIDE SEQUENCE [LARGE SCALE GENOMIC DNA]</scope>
    <source>
        <strain evidence="1 2">MIT 17-337</strain>
    </source>
</reference>
<dbReference type="OrthoDB" id="5329076at2"/>
<dbReference type="RefSeq" id="WP_115542882.1">
    <property type="nucleotide sequence ID" value="NZ_NXLQ01000007.1"/>
</dbReference>
<name>A0A3D8ILV9_9HELI</name>